<dbReference type="RefSeq" id="WP_048860230.1">
    <property type="nucleotide sequence ID" value="NZ_BANB01000091.1"/>
</dbReference>
<dbReference type="InterPro" id="IPR002168">
    <property type="entry name" value="Lipase_GDXG_HIS_AS"/>
</dbReference>
<dbReference type="InterPro" id="IPR050300">
    <property type="entry name" value="GDXG_lipolytic_enzyme"/>
</dbReference>
<accession>A0A0D6P508</accession>
<protein>
    <submittedName>
        <fullName evidence="4">Lipase/esterase/arylesterase</fullName>
    </submittedName>
</protein>
<keyword evidence="2" id="KW-0378">Hydrolase</keyword>
<dbReference type="PROSITE" id="PS01173">
    <property type="entry name" value="LIPASE_GDXG_HIS"/>
    <property type="match status" value="1"/>
</dbReference>
<dbReference type="AlphaFoldDB" id="A0A0D6P508"/>
<dbReference type="Pfam" id="PF07859">
    <property type="entry name" value="Abhydrolase_3"/>
    <property type="match status" value="1"/>
</dbReference>
<evidence type="ECO:0000313" key="5">
    <source>
        <dbReference type="Proteomes" id="UP000032680"/>
    </source>
</evidence>
<evidence type="ECO:0000259" key="3">
    <source>
        <dbReference type="Pfam" id="PF07859"/>
    </source>
</evidence>
<comment type="caution">
    <text evidence="4">The sequence shown here is derived from an EMBL/GenBank/DDBJ whole genome shotgun (WGS) entry which is preliminary data.</text>
</comment>
<gene>
    <name evidence="4" type="ORF">Asru_0091_10</name>
</gene>
<dbReference type="EMBL" id="BANB01000091">
    <property type="protein sequence ID" value="GAN76426.1"/>
    <property type="molecule type" value="Genomic_DNA"/>
</dbReference>
<dbReference type="SUPFAM" id="SSF53474">
    <property type="entry name" value="alpha/beta-Hydrolases"/>
    <property type="match status" value="1"/>
</dbReference>
<evidence type="ECO:0000256" key="1">
    <source>
        <dbReference type="ARBA" id="ARBA00010515"/>
    </source>
</evidence>
<proteinExistence type="inferred from homology"/>
<evidence type="ECO:0000256" key="2">
    <source>
        <dbReference type="ARBA" id="ARBA00022801"/>
    </source>
</evidence>
<sequence length="308" mass="32467">MTSLRAHMLDAMMRWHVKRKLGRVTEVEDVRRALGPPRLKPPRGITVTPGTLGGVSGEWVAADDVPARATLLYLHGGGYIACSPATHRPITMAYARRGLRVFAPDYRLAPENPYPAAVQDAAAAYRGLRDAPERVGRIVTGGDSAGGGLALAMMLMLRDAGEGLPAAAALFSPWTDLAVTGGTIESNTRWDAMFTGAIIRRGPEAYLGGADPYAPLASPLYADLAGLPPLLIHAGAREVLLDDSRRLADRARAAGVAVTLGVWPVLPHVWQLAQGFVPEAARSLDEAAAFLLAAAADAGDARDTRSAA</sequence>
<dbReference type="PANTHER" id="PTHR48081:SF30">
    <property type="entry name" value="ACETYL-HYDROLASE LIPR-RELATED"/>
    <property type="match status" value="1"/>
</dbReference>
<dbReference type="GO" id="GO:0004806">
    <property type="term" value="F:triacylglycerol lipase activity"/>
    <property type="evidence" value="ECO:0007669"/>
    <property type="project" value="TreeGrafter"/>
</dbReference>
<dbReference type="InterPro" id="IPR029058">
    <property type="entry name" value="AB_hydrolase_fold"/>
</dbReference>
<dbReference type="OrthoDB" id="9806180at2"/>
<keyword evidence="5" id="KW-1185">Reference proteome</keyword>
<reference evidence="4 5" key="1">
    <citation type="submission" date="2012-11" db="EMBL/GenBank/DDBJ databases">
        <title>Whole genome sequence of Acidisphaera rubrifaciens HS-AP3.</title>
        <authorList>
            <person name="Azuma Y."/>
            <person name="Higashiura N."/>
            <person name="Hirakawa H."/>
            <person name="Matsushita K."/>
        </authorList>
    </citation>
    <scope>NUCLEOTIDE SEQUENCE [LARGE SCALE GENOMIC DNA]</scope>
    <source>
        <strain evidence="4 5">HS-AP3</strain>
    </source>
</reference>
<name>A0A0D6P508_9PROT</name>
<evidence type="ECO:0000313" key="4">
    <source>
        <dbReference type="EMBL" id="GAN76426.1"/>
    </source>
</evidence>
<organism evidence="4 5">
    <name type="scientific">Acidisphaera rubrifaciens HS-AP3</name>
    <dbReference type="NCBI Taxonomy" id="1231350"/>
    <lineage>
        <taxon>Bacteria</taxon>
        <taxon>Pseudomonadati</taxon>
        <taxon>Pseudomonadota</taxon>
        <taxon>Alphaproteobacteria</taxon>
        <taxon>Acetobacterales</taxon>
        <taxon>Acetobacteraceae</taxon>
        <taxon>Acidisphaera</taxon>
    </lineage>
</organism>
<dbReference type="PANTHER" id="PTHR48081">
    <property type="entry name" value="AB HYDROLASE SUPERFAMILY PROTEIN C4A8.06C"/>
    <property type="match status" value="1"/>
</dbReference>
<feature type="domain" description="Alpha/beta hydrolase fold-3" evidence="3">
    <location>
        <begin position="71"/>
        <end position="271"/>
    </location>
</feature>
<dbReference type="Gene3D" id="3.40.50.1820">
    <property type="entry name" value="alpha/beta hydrolase"/>
    <property type="match status" value="1"/>
</dbReference>
<dbReference type="InterPro" id="IPR013094">
    <property type="entry name" value="AB_hydrolase_3"/>
</dbReference>
<comment type="similarity">
    <text evidence="1">Belongs to the 'GDXG' lipolytic enzyme family.</text>
</comment>
<dbReference type="Proteomes" id="UP000032680">
    <property type="component" value="Unassembled WGS sequence"/>
</dbReference>